<dbReference type="PATRIC" id="fig|35818.11.peg.80"/>
<gene>
    <name evidence="1" type="ORF">HPU229334_00410</name>
</gene>
<comment type="caution">
    <text evidence="1">The sequence shown here is derived from an EMBL/GenBank/DDBJ whole genome shotgun (WGS) entry which is preliminary data.</text>
</comment>
<organism evidence="1 2">
    <name type="scientific">Helicobacter pullorum</name>
    <dbReference type="NCBI Taxonomy" id="35818"/>
    <lineage>
        <taxon>Bacteria</taxon>
        <taxon>Pseudomonadati</taxon>
        <taxon>Campylobacterota</taxon>
        <taxon>Epsilonproteobacteria</taxon>
        <taxon>Campylobacterales</taxon>
        <taxon>Helicobacteraceae</taxon>
        <taxon>Helicobacter</taxon>
    </lineage>
</organism>
<accession>A0A0N1EA98</accession>
<evidence type="ECO:0000313" key="2">
    <source>
        <dbReference type="Proteomes" id="UP000037997"/>
    </source>
</evidence>
<name>A0A0N1EA98_9HELI</name>
<sequence length="173" mass="20564">MTRQELIDEFAKKFYSFNKLDCQALQEYLEPFDEKQIYKIYKACVSENRFLTLNLVANECKKLKGYEISKWDKESLSLLNKVEAVIRFIKDNKMVDDFIAGKVYFAKLKNKINNEPLFTKEELLILKQVFNNHKGLYYCISQGGNEEYIQREFSKIFYLRGLSENNNRKCQST</sequence>
<dbReference type="RefSeq" id="WP_054198715.1">
    <property type="nucleotide sequence ID" value="NZ_CAKMIM010000015.1"/>
</dbReference>
<proteinExistence type="predicted"/>
<dbReference type="EMBL" id="JNOC01000107">
    <property type="protein sequence ID" value="KPH54712.1"/>
    <property type="molecule type" value="Genomic_DNA"/>
</dbReference>
<reference evidence="1 2" key="1">
    <citation type="submission" date="2014-06" db="EMBL/GenBank/DDBJ databases">
        <title>Helicobacter pullorum isolates in fresh chicken meat - phenotypic and genotypic features.</title>
        <authorList>
            <person name="Borges V."/>
            <person name="Santos A."/>
            <person name="Correia C.B."/>
            <person name="Saraiva M."/>
            <person name="Menard A."/>
            <person name="Vieira L."/>
            <person name="Sampaio D.A."/>
            <person name="Gomes J.P."/>
            <person name="Oleastro M."/>
        </authorList>
    </citation>
    <scope>NUCLEOTIDE SEQUENCE [LARGE SCALE GENOMIC DNA]</scope>
    <source>
        <strain evidence="1 2">229334/12</strain>
    </source>
</reference>
<dbReference type="AlphaFoldDB" id="A0A0N1EA98"/>
<evidence type="ECO:0000313" key="1">
    <source>
        <dbReference type="EMBL" id="KPH54712.1"/>
    </source>
</evidence>
<dbReference type="Proteomes" id="UP000037997">
    <property type="component" value="Unassembled WGS sequence"/>
</dbReference>
<protein>
    <submittedName>
        <fullName evidence="1">Uncharacterized protein</fullName>
    </submittedName>
</protein>